<sequence length="99" mass="10943">MVTLRHHLMGDGGPAKGLGPAGLIKADEHKGLDAKPKRVRLHVGVVAANDSRRFEGSDSGGCRRSRQVDFKRHLRRRSPSVLVKYCQYVAVDVVHPNHL</sequence>
<feature type="compositionally biased region" description="Gly residues" evidence="1">
    <location>
        <begin position="10"/>
        <end position="20"/>
    </location>
</feature>
<accession>A0A645DZC4</accession>
<gene>
    <name evidence="2" type="ORF">SDC9_141813</name>
</gene>
<protein>
    <submittedName>
        <fullName evidence="2">Uncharacterized protein</fullName>
    </submittedName>
</protein>
<feature type="region of interest" description="Disordered" evidence="1">
    <location>
        <begin position="1"/>
        <end position="23"/>
    </location>
</feature>
<evidence type="ECO:0000256" key="1">
    <source>
        <dbReference type="SAM" id="MobiDB-lite"/>
    </source>
</evidence>
<comment type="caution">
    <text evidence="2">The sequence shown here is derived from an EMBL/GenBank/DDBJ whole genome shotgun (WGS) entry which is preliminary data.</text>
</comment>
<proteinExistence type="predicted"/>
<organism evidence="2">
    <name type="scientific">bioreactor metagenome</name>
    <dbReference type="NCBI Taxonomy" id="1076179"/>
    <lineage>
        <taxon>unclassified sequences</taxon>
        <taxon>metagenomes</taxon>
        <taxon>ecological metagenomes</taxon>
    </lineage>
</organism>
<name>A0A645DZC4_9ZZZZ</name>
<dbReference type="AlphaFoldDB" id="A0A645DZC4"/>
<dbReference type="EMBL" id="VSSQ01041259">
    <property type="protein sequence ID" value="MPM94665.1"/>
    <property type="molecule type" value="Genomic_DNA"/>
</dbReference>
<reference evidence="2" key="1">
    <citation type="submission" date="2019-08" db="EMBL/GenBank/DDBJ databases">
        <authorList>
            <person name="Kucharzyk K."/>
            <person name="Murdoch R.W."/>
            <person name="Higgins S."/>
            <person name="Loffler F."/>
        </authorList>
    </citation>
    <scope>NUCLEOTIDE SEQUENCE</scope>
</reference>
<evidence type="ECO:0000313" key="2">
    <source>
        <dbReference type="EMBL" id="MPM94665.1"/>
    </source>
</evidence>